<comment type="caution">
    <text evidence="1">The sequence shown here is derived from an EMBL/GenBank/DDBJ whole genome shotgun (WGS) entry which is preliminary data.</text>
</comment>
<evidence type="ECO:0000313" key="1">
    <source>
        <dbReference type="EMBL" id="CAI2184068.1"/>
    </source>
</evidence>
<proteinExistence type="predicted"/>
<dbReference type="Proteomes" id="UP001153678">
    <property type="component" value="Unassembled WGS sequence"/>
</dbReference>
<evidence type="ECO:0000313" key="2">
    <source>
        <dbReference type="Proteomes" id="UP001153678"/>
    </source>
</evidence>
<name>A0A9W4SXA7_9GLOM</name>
<gene>
    <name evidence="1" type="ORF">FWILDA_LOCUS11396</name>
</gene>
<sequence length="254" mass="30132">MTLTSSTHYVSRPTSPITNDEQRFKRQQSIVASERDITILYYDEILNYSQEKCIIQLDDNYYNKRFENMFKKQLKQLHEYSSVCQVFFPEKMWHEFEEFKNSFENWFKTYYLEYFNDLSARERVNAFSGKYHTILMRKMKDTKGINSAAVRNAISRESKIQLLLSNKQKCASDNAFTNISDDDESFLSIYTYTIALCDIVLNPDYPDTECAKKLLQRCFQVFKDALISRDSIKLSDSQAVLKEETPEIEKRRKK</sequence>
<accession>A0A9W4SXA7</accession>
<dbReference type="OrthoDB" id="2443883at2759"/>
<reference evidence="1" key="1">
    <citation type="submission" date="2022-08" db="EMBL/GenBank/DDBJ databases">
        <authorList>
            <person name="Kallberg Y."/>
            <person name="Tangrot J."/>
            <person name="Rosling A."/>
        </authorList>
    </citation>
    <scope>NUCLEOTIDE SEQUENCE</scope>
    <source>
        <strain evidence="1">Wild A</strain>
    </source>
</reference>
<keyword evidence="2" id="KW-1185">Reference proteome</keyword>
<dbReference type="AlphaFoldDB" id="A0A9W4SXA7"/>
<dbReference type="EMBL" id="CAMKVN010003215">
    <property type="protein sequence ID" value="CAI2184068.1"/>
    <property type="molecule type" value="Genomic_DNA"/>
</dbReference>
<protein>
    <submittedName>
        <fullName evidence="1">15217_t:CDS:1</fullName>
    </submittedName>
</protein>
<organism evidence="1 2">
    <name type="scientific">Funneliformis geosporum</name>
    <dbReference type="NCBI Taxonomy" id="1117311"/>
    <lineage>
        <taxon>Eukaryota</taxon>
        <taxon>Fungi</taxon>
        <taxon>Fungi incertae sedis</taxon>
        <taxon>Mucoromycota</taxon>
        <taxon>Glomeromycotina</taxon>
        <taxon>Glomeromycetes</taxon>
        <taxon>Glomerales</taxon>
        <taxon>Glomeraceae</taxon>
        <taxon>Funneliformis</taxon>
    </lineage>
</organism>